<protein>
    <submittedName>
        <fullName evidence="1">Uncharacterized protein</fullName>
    </submittedName>
</protein>
<dbReference type="AlphaFoldDB" id="A0A6A3RVR2"/>
<sequence>MDWAALRGYLEVVQWLHENRTEGCTDKAMDYAAMNGQLHVVKWLHVNRREGCTVEAMNRAAENGHLHIVRWLQQNCREGSAAFAMPWAIREGHFDVVLFLHAHRSEIFSFPGTNYPQQPCGELTQWVLHNYSDKVDGRSLEVPNSDWRFNEWCGKVNLRRARGNIANTCWICDSASLRLEQM</sequence>
<name>A0A6A3RVR2_9STRA</name>
<proteinExistence type="predicted"/>
<dbReference type="SUPFAM" id="SSF48403">
    <property type="entry name" value="Ankyrin repeat"/>
    <property type="match status" value="1"/>
</dbReference>
<accession>A0A6A3RVR2</accession>
<dbReference type="Gene3D" id="1.25.40.20">
    <property type="entry name" value="Ankyrin repeat-containing domain"/>
    <property type="match status" value="2"/>
</dbReference>
<gene>
    <name evidence="1" type="ORF">PF007_g14222</name>
</gene>
<dbReference type="InterPro" id="IPR052050">
    <property type="entry name" value="SecEffector_AnkRepeat"/>
</dbReference>
<dbReference type="Proteomes" id="UP000441208">
    <property type="component" value="Unassembled WGS sequence"/>
</dbReference>
<reference evidence="1 2" key="1">
    <citation type="submission" date="2018-08" db="EMBL/GenBank/DDBJ databases">
        <title>Genomic investigation of the strawberry pathogen Phytophthora fragariae indicates pathogenicity is determined by transcriptional variation in three key races.</title>
        <authorList>
            <person name="Adams T.M."/>
            <person name="Armitage A.D."/>
            <person name="Sobczyk M.K."/>
            <person name="Bates H.J."/>
            <person name="Dunwell J.M."/>
            <person name="Nellist C.F."/>
            <person name="Harrison R.J."/>
        </authorList>
    </citation>
    <scope>NUCLEOTIDE SEQUENCE [LARGE SCALE GENOMIC DNA]</scope>
    <source>
        <strain evidence="1 2">NOV-71</strain>
    </source>
</reference>
<dbReference type="Pfam" id="PF13637">
    <property type="entry name" value="Ank_4"/>
    <property type="match status" value="1"/>
</dbReference>
<comment type="caution">
    <text evidence="1">The sequence shown here is derived from an EMBL/GenBank/DDBJ whole genome shotgun (WGS) entry which is preliminary data.</text>
</comment>
<organism evidence="1 2">
    <name type="scientific">Phytophthora fragariae</name>
    <dbReference type="NCBI Taxonomy" id="53985"/>
    <lineage>
        <taxon>Eukaryota</taxon>
        <taxon>Sar</taxon>
        <taxon>Stramenopiles</taxon>
        <taxon>Oomycota</taxon>
        <taxon>Peronosporomycetes</taxon>
        <taxon>Peronosporales</taxon>
        <taxon>Peronosporaceae</taxon>
        <taxon>Phytophthora</taxon>
    </lineage>
</organism>
<dbReference type="EMBL" id="QXFZ01000815">
    <property type="protein sequence ID" value="KAE9103948.1"/>
    <property type="molecule type" value="Genomic_DNA"/>
</dbReference>
<evidence type="ECO:0000313" key="1">
    <source>
        <dbReference type="EMBL" id="KAE9103948.1"/>
    </source>
</evidence>
<evidence type="ECO:0000313" key="2">
    <source>
        <dbReference type="Proteomes" id="UP000441208"/>
    </source>
</evidence>
<dbReference type="InterPro" id="IPR036770">
    <property type="entry name" value="Ankyrin_rpt-contain_sf"/>
</dbReference>
<dbReference type="PANTHER" id="PTHR46586:SF3">
    <property type="entry name" value="ANKYRIN REPEAT-CONTAINING PROTEIN"/>
    <property type="match status" value="1"/>
</dbReference>
<dbReference type="PANTHER" id="PTHR46586">
    <property type="entry name" value="ANKYRIN REPEAT-CONTAINING PROTEIN"/>
    <property type="match status" value="1"/>
</dbReference>
<dbReference type="InterPro" id="IPR002110">
    <property type="entry name" value="Ankyrin_rpt"/>
</dbReference>